<dbReference type="PROSITE" id="PS50828">
    <property type="entry name" value="SMR"/>
    <property type="match status" value="1"/>
</dbReference>
<feature type="domain" description="Smr" evidence="1">
    <location>
        <begin position="259"/>
        <end position="335"/>
    </location>
</feature>
<protein>
    <recommendedName>
        <fullName evidence="1">Smr domain-containing protein</fullName>
    </recommendedName>
</protein>
<evidence type="ECO:0000313" key="3">
    <source>
        <dbReference type="Proteomes" id="UP001061958"/>
    </source>
</evidence>
<dbReference type="PANTHER" id="PTHR47417:SF1">
    <property type="entry name" value="SMR DOMAIN-CONTAINING PROTEIN YPL199C"/>
    <property type="match status" value="1"/>
</dbReference>
<dbReference type="AlphaFoldDB" id="A0A9C7Q3K8"/>
<keyword evidence="3" id="KW-1185">Reference proteome</keyword>
<dbReference type="OrthoDB" id="3231855at2759"/>
<reference evidence="2" key="2">
    <citation type="submission" date="2022-01" db="EMBL/GenBank/DDBJ databases">
        <authorList>
            <person name="Hirooka S."/>
            <person name="Miyagishima S.Y."/>
        </authorList>
    </citation>
    <scope>NUCLEOTIDE SEQUENCE</scope>
    <source>
        <strain evidence="2">NBRC 102759</strain>
    </source>
</reference>
<name>A0A9C7Q3K8_9RHOD</name>
<dbReference type="PANTHER" id="PTHR47417">
    <property type="entry name" value="SMR DOMAIN-CONTAINING PROTEIN YPL199C"/>
    <property type="match status" value="1"/>
</dbReference>
<dbReference type="InterPro" id="IPR002625">
    <property type="entry name" value="Smr_dom"/>
</dbReference>
<comment type="caution">
    <text evidence="2">The sequence shown here is derived from an EMBL/GenBank/DDBJ whole genome shotgun (WGS) entry which is preliminary data.</text>
</comment>
<evidence type="ECO:0000313" key="2">
    <source>
        <dbReference type="EMBL" id="GJQ15184.1"/>
    </source>
</evidence>
<accession>A0A9C7Q3K8</accession>
<dbReference type="Gene3D" id="3.30.1370.110">
    <property type="match status" value="1"/>
</dbReference>
<dbReference type="EMBL" id="BQMJ01000065">
    <property type="protein sequence ID" value="GJQ15184.1"/>
    <property type="molecule type" value="Genomic_DNA"/>
</dbReference>
<evidence type="ECO:0000259" key="1">
    <source>
        <dbReference type="PROSITE" id="PS50828"/>
    </source>
</evidence>
<dbReference type="SMART" id="SM00463">
    <property type="entry name" value="SMR"/>
    <property type="match status" value="1"/>
</dbReference>
<reference evidence="2" key="1">
    <citation type="journal article" date="2022" name="Proc. Natl. Acad. Sci. U.S.A.">
        <title>Life cycle and functional genomics of the unicellular red alga Galdieria for elucidating algal and plant evolution and industrial use.</title>
        <authorList>
            <person name="Hirooka S."/>
            <person name="Itabashi T."/>
            <person name="Ichinose T.M."/>
            <person name="Onuma R."/>
            <person name="Fujiwara T."/>
            <person name="Yamashita S."/>
            <person name="Jong L.W."/>
            <person name="Tomita R."/>
            <person name="Iwane A.H."/>
            <person name="Miyagishima S.Y."/>
        </authorList>
    </citation>
    <scope>NUCLEOTIDE SEQUENCE</scope>
    <source>
        <strain evidence="2">NBRC 102759</strain>
    </source>
</reference>
<dbReference type="Pfam" id="PF01713">
    <property type="entry name" value="Smr"/>
    <property type="match status" value="1"/>
</dbReference>
<dbReference type="Proteomes" id="UP001061958">
    <property type="component" value="Unassembled WGS sequence"/>
</dbReference>
<dbReference type="SUPFAM" id="SSF160443">
    <property type="entry name" value="SMR domain-like"/>
    <property type="match status" value="1"/>
</dbReference>
<dbReference type="InterPro" id="IPR053020">
    <property type="entry name" value="Smr_domain_protein"/>
</dbReference>
<sequence>MPKKKRNTFRKTTCTETSVAKNTNETYLENIQRLVSSYKNVDADIITAVESICDFDPRRTYETLVELFQEQNGKEESFCEAEPTHPMTKTSSWTQTNMANKLKARLLKEKYSFASEDWIIDVLCFFEGSMEQTETFLLENYPVDDPNMLMQRVEETTGEIKSLRYVASCLRDLDAMRISSEQERNAVGDTQSYKTVKRILEKSRNFWNQYLVYGRLASITKKSYYSERAKEMRRLFELYSSQALHELTRRNSFSSNPVIDLHGFFVEEALSLLESKINLMKQSTTRRPLVIECITGKGNGSTSGSRLRPAVEKYCKEHNLVYKLEEGAVIIYVGL</sequence>
<gene>
    <name evidence="2" type="ORF">GpartN1_g6975.t1</name>
</gene>
<organism evidence="2 3">
    <name type="scientific">Galdieria partita</name>
    <dbReference type="NCBI Taxonomy" id="83374"/>
    <lineage>
        <taxon>Eukaryota</taxon>
        <taxon>Rhodophyta</taxon>
        <taxon>Bangiophyceae</taxon>
        <taxon>Galdieriales</taxon>
        <taxon>Galdieriaceae</taxon>
        <taxon>Galdieria</taxon>
    </lineage>
</organism>
<dbReference type="InterPro" id="IPR036063">
    <property type="entry name" value="Smr_dom_sf"/>
</dbReference>
<proteinExistence type="predicted"/>